<dbReference type="Proteomes" id="UP000054337">
    <property type="component" value="Unassembled WGS sequence"/>
</dbReference>
<dbReference type="InterPro" id="IPR012337">
    <property type="entry name" value="RNaseH-like_sf"/>
</dbReference>
<accession>W7DX68</accession>
<evidence type="ECO:0000313" key="2">
    <source>
        <dbReference type="EMBL" id="EUN20576.1"/>
    </source>
</evidence>
<dbReference type="HOGENOM" id="CLU_178170_0_0_1"/>
<dbReference type="Pfam" id="PF05699">
    <property type="entry name" value="Dimer_Tnp_hAT"/>
    <property type="match status" value="1"/>
</dbReference>
<protein>
    <recommendedName>
        <fullName evidence="1">HAT C-terminal dimerisation domain-containing protein</fullName>
    </recommendedName>
</protein>
<keyword evidence="3" id="KW-1185">Reference proteome</keyword>
<dbReference type="OrthoDB" id="3944237at2759"/>
<evidence type="ECO:0000313" key="3">
    <source>
        <dbReference type="Proteomes" id="UP000054337"/>
    </source>
</evidence>
<feature type="non-terminal residue" evidence="2">
    <location>
        <position position="1"/>
    </location>
</feature>
<sequence length="104" mass="11687">DGHPVLYWIQMHSKYPCLSQFAIDMLTIPASSCDCERLFSELGDPLEPKRRAIGSELLAALQLVKAWVTAGFKTQPNGSAEANDKDDLSDEDLVRDYNIQEWTT</sequence>
<organism evidence="2 3">
    <name type="scientific">Bipolaris victoriae (strain FI3)</name>
    <name type="common">Victoria blight of oats agent</name>
    <name type="synonym">Cochliobolus victoriae</name>
    <dbReference type="NCBI Taxonomy" id="930091"/>
    <lineage>
        <taxon>Eukaryota</taxon>
        <taxon>Fungi</taxon>
        <taxon>Dikarya</taxon>
        <taxon>Ascomycota</taxon>
        <taxon>Pezizomycotina</taxon>
        <taxon>Dothideomycetes</taxon>
        <taxon>Pleosporomycetidae</taxon>
        <taxon>Pleosporales</taxon>
        <taxon>Pleosporineae</taxon>
        <taxon>Pleosporaceae</taxon>
        <taxon>Bipolaris</taxon>
    </lineage>
</organism>
<dbReference type="SUPFAM" id="SSF53098">
    <property type="entry name" value="Ribonuclease H-like"/>
    <property type="match status" value="1"/>
</dbReference>
<gene>
    <name evidence="2" type="ORF">COCVIDRAFT_116328</name>
</gene>
<dbReference type="InterPro" id="IPR008906">
    <property type="entry name" value="HATC_C_dom"/>
</dbReference>
<dbReference type="EMBL" id="KI968948">
    <property type="protein sequence ID" value="EUN20576.1"/>
    <property type="molecule type" value="Genomic_DNA"/>
</dbReference>
<dbReference type="AlphaFoldDB" id="W7DX68"/>
<feature type="domain" description="HAT C-terminal dimerisation" evidence="1">
    <location>
        <begin position="4"/>
        <end position="67"/>
    </location>
</feature>
<dbReference type="RefSeq" id="XP_014550150.1">
    <property type="nucleotide sequence ID" value="XM_014694664.1"/>
</dbReference>
<name>W7DX68_BIPV3</name>
<proteinExistence type="predicted"/>
<reference evidence="2 3" key="1">
    <citation type="journal article" date="2013" name="PLoS Genet.">
        <title>Comparative genome structure, secondary metabolite, and effector coding capacity across Cochliobolus pathogens.</title>
        <authorList>
            <person name="Condon B.J."/>
            <person name="Leng Y."/>
            <person name="Wu D."/>
            <person name="Bushley K.E."/>
            <person name="Ohm R.A."/>
            <person name="Otillar R."/>
            <person name="Martin J."/>
            <person name="Schackwitz W."/>
            <person name="Grimwood J."/>
            <person name="MohdZainudin N."/>
            <person name="Xue C."/>
            <person name="Wang R."/>
            <person name="Manning V.A."/>
            <person name="Dhillon B."/>
            <person name="Tu Z.J."/>
            <person name="Steffenson B.J."/>
            <person name="Salamov A."/>
            <person name="Sun H."/>
            <person name="Lowry S."/>
            <person name="LaButti K."/>
            <person name="Han J."/>
            <person name="Copeland A."/>
            <person name="Lindquist E."/>
            <person name="Barry K."/>
            <person name="Schmutz J."/>
            <person name="Baker S.E."/>
            <person name="Ciuffetti L.M."/>
            <person name="Grigoriev I.V."/>
            <person name="Zhong S."/>
            <person name="Turgeon B.G."/>
        </authorList>
    </citation>
    <scope>NUCLEOTIDE SEQUENCE [LARGE SCALE GENOMIC DNA]</scope>
    <source>
        <strain evidence="2 3">FI3</strain>
    </source>
</reference>
<evidence type="ECO:0000259" key="1">
    <source>
        <dbReference type="Pfam" id="PF05699"/>
    </source>
</evidence>
<dbReference type="GeneID" id="26250897"/>
<dbReference type="GO" id="GO:0046983">
    <property type="term" value="F:protein dimerization activity"/>
    <property type="evidence" value="ECO:0007669"/>
    <property type="project" value="InterPro"/>
</dbReference>